<dbReference type="SUPFAM" id="SSF57850">
    <property type="entry name" value="RING/U-box"/>
    <property type="match status" value="1"/>
</dbReference>
<comment type="subcellular location">
    <subcellularLocation>
        <location evidence="2">Membrane</location>
        <topology evidence="2">Single-pass membrane protein</topology>
    </subcellularLocation>
</comment>
<accession>A0AAW1HRE8</accession>
<keyword evidence="9" id="KW-0833">Ubl conjugation pathway</keyword>
<dbReference type="GO" id="GO:0008270">
    <property type="term" value="F:zinc ion binding"/>
    <property type="evidence" value="ECO:0007669"/>
    <property type="project" value="UniProtKB-KW"/>
</dbReference>
<evidence type="ECO:0000256" key="1">
    <source>
        <dbReference type="ARBA" id="ARBA00000900"/>
    </source>
</evidence>
<dbReference type="InterPro" id="IPR001841">
    <property type="entry name" value="Znf_RING"/>
</dbReference>
<dbReference type="Gene3D" id="3.30.40.10">
    <property type="entry name" value="Zinc/RING finger domain, C3HC4 (zinc finger)"/>
    <property type="match status" value="1"/>
</dbReference>
<comment type="similarity">
    <text evidence="13">Belongs to the RING-type zinc finger family. ATL subfamily.</text>
</comment>
<evidence type="ECO:0000256" key="8">
    <source>
        <dbReference type="ARBA" id="ARBA00022771"/>
    </source>
</evidence>
<keyword evidence="12 15" id="KW-0472">Membrane</keyword>
<dbReference type="InterPro" id="IPR013083">
    <property type="entry name" value="Znf_RING/FYVE/PHD"/>
</dbReference>
<evidence type="ECO:0000259" key="16">
    <source>
        <dbReference type="PROSITE" id="PS50089"/>
    </source>
</evidence>
<evidence type="ECO:0000256" key="13">
    <source>
        <dbReference type="ARBA" id="ARBA00024209"/>
    </source>
</evidence>
<evidence type="ECO:0000313" key="18">
    <source>
        <dbReference type="Proteomes" id="UP001443914"/>
    </source>
</evidence>
<comment type="pathway">
    <text evidence="3">Protein modification; protein ubiquitination.</text>
</comment>
<keyword evidence="6 15" id="KW-0812">Transmembrane</keyword>
<comment type="caution">
    <text evidence="17">The sequence shown here is derived from an EMBL/GenBank/DDBJ whole genome shotgun (WGS) entry which is preliminary data.</text>
</comment>
<keyword evidence="10" id="KW-0862">Zinc</keyword>
<evidence type="ECO:0000256" key="6">
    <source>
        <dbReference type="ARBA" id="ARBA00022692"/>
    </source>
</evidence>
<organism evidence="17 18">
    <name type="scientific">Saponaria officinalis</name>
    <name type="common">Common soapwort</name>
    <name type="synonym">Lychnis saponaria</name>
    <dbReference type="NCBI Taxonomy" id="3572"/>
    <lineage>
        <taxon>Eukaryota</taxon>
        <taxon>Viridiplantae</taxon>
        <taxon>Streptophyta</taxon>
        <taxon>Embryophyta</taxon>
        <taxon>Tracheophyta</taxon>
        <taxon>Spermatophyta</taxon>
        <taxon>Magnoliopsida</taxon>
        <taxon>eudicotyledons</taxon>
        <taxon>Gunneridae</taxon>
        <taxon>Pentapetalae</taxon>
        <taxon>Caryophyllales</taxon>
        <taxon>Caryophyllaceae</taxon>
        <taxon>Caryophylleae</taxon>
        <taxon>Saponaria</taxon>
    </lineage>
</organism>
<feature type="transmembrane region" description="Helical" evidence="15">
    <location>
        <begin position="69"/>
        <end position="90"/>
    </location>
</feature>
<evidence type="ECO:0000256" key="10">
    <source>
        <dbReference type="ARBA" id="ARBA00022833"/>
    </source>
</evidence>
<dbReference type="EMBL" id="JBDFQZ010000011">
    <property type="protein sequence ID" value="KAK9678730.1"/>
    <property type="molecule type" value="Genomic_DNA"/>
</dbReference>
<dbReference type="GO" id="GO:0016020">
    <property type="term" value="C:membrane"/>
    <property type="evidence" value="ECO:0007669"/>
    <property type="project" value="UniProtKB-SubCell"/>
</dbReference>
<evidence type="ECO:0000256" key="3">
    <source>
        <dbReference type="ARBA" id="ARBA00004906"/>
    </source>
</evidence>
<keyword evidence="11 15" id="KW-1133">Transmembrane helix</keyword>
<evidence type="ECO:0000256" key="4">
    <source>
        <dbReference type="ARBA" id="ARBA00012483"/>
    </source>
</evidence>
<dbReference type="InterPro" id="IPR044602">
    <property type="entry name" value="ATL10/ATL72-79-like"/>
</dbReference>
<protein>
    <recommendedName>
        <fullName evidence="4">RING-type E3 ubiquitin transferase</fullName>
        <ecNumber evidence="4">2.3.2.27</ecNumber>
    </recommendedName>
</protein>
<dbReference type="PANTHER" id="PTHR46905">
    <property type="entry name" value="RING-H2 FINGER PROTEIN ATL78"/>
    <property type="match status" value="1"/>
</dbReference>
<dbReference type="SMART" id="SM00184">
    <property type="entry name" value="RING"/>
    <property type="match status" value="1"/>
</dbReference>
<evidence type="ECO:0000256" key="9">
    <source>
        <dbReference type="ARBA" id="ARBA00022786"/>
    </source>
</evidence>
<dbReference type="CDD" id="cd16461">
    <property type="entry name" value="RING-H2_EL5-like"/>
    <property type="match status" value="1"/>
</dbReference>
<dbReference type="AlphaFoldDB" id="A0AAW1HRE8"/>
<feature type="domain" description="RING-type" evidence="16">
    <location>
        <begin position="141"/>
        <end position="183"/>
    </location>
</feature>
<evidence type="ECO:0000256" key="14">
    <source>
        <dbReference type="PROSITE-ProRule" id="PRU00175"/>
    </source>
</evidence>
<dbReference type="PROSITE" id="PS50089">
    <property type="entry name" value="ZF_RING_2"/>
    <property type="match status" value="1"/>
</dbReference>
<name>A0AAW1HRE8_SAPOF</name>
<evidence type="ECO:0000256" key="15">
    <source>
        <dbReference type="SAM" id="Phobius"/>
    </source>
</evidence>
<evidence type="ECO:0000256" key="7">
    <source>
        <dbReference type="ARBA" id="ARBA00022723"/>
    </source>
</evidence>
<evidence type="ECO:0000313" key="17">
    <source>
        <dbReference type="EMBL" id="KAK9678730.1"/>
    </source>
</evidence>
<keyword evidence="8 14" id="KW-0863">Zinc-finger</keyword>
<evidence type="ECO:0000256" key="11">
    <source>
        <dbReference type="ARBA" id="ARBA00022989"/>
    </source>
</evidence>
<proteinExistence type="inferred from homology"/>
<dbReference type="EC" id="2.3.2.27" evidence="4"/>
<dbReference type="Proteomes" id="UP001443914">
    <property type="component" value="Unassembled WGS sequence"/>
</dbReference>
<reference evidence="17" key="1">
    <citation type="submission" date="2024-03" db="EMBL/GenBank/DDBJ databases">
        <title>WGS assembly of Saponaria officinalis var. Norfolk2.</title>
        <authorList>
            <person name="Jenkins J."/>
            <person name="Shu S."/>
            <person name="Grimwood J."/>
            <person name="Barry K."/>
            <person name="Goodstein D."/>
            <person name="Schmutz J."/>
            <person name="Leebens-Mack J."/>
            <person name="Osbourn A."/>
        </authorList>
    </citation>
    <scope>NUCLEOTIDE SEQUENCE [LARGE SCALE GENOMIC DNA]</scope>
    <source>
        <strain evidence="17">JIC</strain>
    </source>
</reference>
<dbReference type="GO" id="GO:0016567">
    <property type="term" value="P:protein ubiquitination"/>
    <property type="evidence" value="ECO:0007669"/>
    <property type="project" value="InterPro"/>
</dbReference>
<dbReference type="FunFam" id="3.30.40.10:FF:000187">
    <property type="entry name" value="E3 ubiquitin-protein ligase ATL6"/>
    <property type="match status" value="1"/>
</dbReference>
<keyword evidence="7" id="KW-0479">Metal-binding</keyword>
<sequence length="229" mass="25686">MLPSTSYTLLPHEVITNLHHSRKLLLHTFFNSPTTTLAPSSNDHQMMNNNNSLNHDNYNHNNNKFDKNIIMILSLLICAIICSLFITSMVKCALKCSGFLSIFNRHKLISNGVDKREQKTYPVVKYLTNKGDIIQGSSTECVICLSEFKSGEKVKILPKCYHGFHSKCIGKWLSSHSSCPTCRQSLVDTCQKIIGCDQQPATSPTYVEVIAEEMIVISILPLERAISLP</sequence>
<evidence type="ECO:0000256" key="5">
    <source>
        <dbReference type="ARBA" id="ARBA00022679"/>
    </source>
</evidence>
<keyword evidence="5" id="KW-0808">Transferase</keyword>
<comment type="catalytic activity">
    <reaction evidence="1">
        <text>S-ubiquitinyl-[E2 ubiquitin-conjugating enzyme]-L-cysteine + [acceptor protein]-L-lysine = [E2 ubiquitin-conjugating enzyme]-L-cysteine + N(6)-ubiquitinyl-[acceptor protein]-L-lysine.</text>
        <dbReference type="EC" id="2.3.2.27"/>
    </reaction>
</comment>
<dbReference type="PANTHER" id="PTHR46905:SF7">
    <property type="entry name" value="RING-H2 FINGER PROTEIN ATL78"/>
    <property type="match status" value="1"/>
</dbReference>
<dbReference type="Pfam" id="PF13639">
    <property type="entry name" value="zf-RING_2"/>
    <property type="match status" value="1"/>
</dbReference>
<evidence type="ECO:0000256" key="12">
    <source>
        <dbReference type="ARBA" id="ARBA00023136"/>
    </source>
</evidence>
<dbReference type="GO" id="GO:0061630">
    <property type="term" value="F:ubiquitin protein ligase activity"/>
    <property type="evidence" value="ECO:0007669"/>
    <property type="project" value="UniProtKB-EC"/>
</dbReference>
<keyword evidence="18" id="KW-1185">Reference proteome</keyword>
<evidence type="ECO:0000256" key="2">
    <source>
        <dbReference type="ARBA" id="ARBA00004167"/>
    </source>
</evidence>
<gene>
    <name evidence="17" type="ORF">RND81_11G229900</name>
</gene>